<protein>
    <submittedName>
        <fullName evidence="1">Uncharacterized protein</fullName>
    </submittedName>
</protein>
<dbReference type="Proteomes" id="UP000429523">
    <property type="component" value="Unassembled WGS sequence"/>
</dbReference>
<dbReference type="SUPFAM" id="SSF48452">
    <property type="entry name" value="TPR-like"/>
    <property type="match status" value="1"/>
</dbReference>
<dbReference type="EMBL" id="QXGF01002955">
    <property type="protein sequence ID" value="KAE8922841.1"/>
    <property type="molecule type" value="Genomic_DNA"/>
</dbReference>
<comment type="caution">
    <text evidence="1">The sequence shown here is derived from an EMBL/GenBank/DDBJ whole genome shotgun (WGS) entry which is preliminary data.</text>
</comment>
<dbReference type="AlphaFoldDB" id="A0A6A3DU96"/>
<organism evidence="1 2">
    <name type="scientific">Phytophthora fragariae</name>
    <dbReference type="NCBI Taxonomy" id="53985"/>
    <lineage>
        <taxon>Eukaryota</taxon>
        <taxon>Sar</taxon>
        <taxon>Stramenopiles</taxon>
        <taxon>Oomycota</taxon>
        <taxon>Peronosporomycetes</taxon>
        <taxon>Peronosporales</taxon>
        <taxon>Peronosporaceae</taxon>
        <taxon>Phytophthora</taxon>
    </lineage>
</organism>
<dbReference type="Gene3D" id="1.25.40.10">
    <property type="entry name" value="Tetratricopeptide repeat domain"/>
    <property type="match status" value="1"/>
</dbReference>
<sequence length="372" mass="40660">MILPVRSLLSPGRYTRALLTSAVFADPSVGIGSLPLAPEETQAERELLKSLPEFQEAAQVLLGQGGDEARLLPNCKRAEKALPMLQRTDETVPLKWILYELIGTELRGGAEQLANAVEDPLFVQAVETLREKKDVVLKHEEASHLKASEVQLGREIPYLLAQYASLSVASTRALERDPKTPPTDAQLVSLNQAEALYKEALAWVEKTAAEDDKDALLASGPNAPFGAWVETNLGELLLRKNQPEEAMEWLGKAMSTLQAERSGVGGSALAMTRVLGQIARGCHSMGQAVTSEGLFVTVVESFEREAKLSASDRVEFARVLRSYGDLLTNWEKREAGAAKRYAQAERVEKEIAEMCKANQSAAALHPVFYLPL</sequence>
<accession>A0A6A3DU96</accession>
<proteinExistence type="predicted"/>
<evidence type="ECO:0000313" key="1">
    <source>
        <dbReference type="EMBL" id="KAE8922841.1"/>
    </source>
</evidence>
<name>A0A6A3DU96_9STRA</name>
<gene>
    <name evidence="1" type="ORF">PF009_g26898</name>
</gene>
<reference evidence="1 2" key="1">
    <citation type="submission" date="2018-08" db="EMBL/GenBank/DDBJ databases">
        <title>Genomic investigation of the strawberry pathogen Phytophthora fragariae indicates pathogenicity is determined by transcriptional variation in three key races.</title>
        <authorList>
            <person name="Adams T.M."/>
            <person name="Armitage A.D."/>
            <person name="Sobczyk M.K."/>
            <person name="Bates H.J."/>
            <person name="Dunwell J.M."/>
            <person name="Nellist C.F."/>
            <person name="Harrison R.J."/>
        </authorList>
    </citation>
    <scope>NUCLEOTIDE SEQUENCE [LARGE SCALE GENOMIC DNA]</scope>
    <source>
        <strain evidence="1 2">NOV-9</strain>
    </source>
</reference>
<evidence type="ECO:0000313" key="2">
    <source>
        <dbReference type="Proteomes" id="UP000429523"/>
    </source>
</evidence>
<dbReference type="InterPro" id="IPR011990">
    <property type="entry name" value="TPR-like_helical_dom_sf"/>
</dbReference>